<evidence type="ECO:0000313" key="9">
    <source>
        <dbReference type="Proteomes" id="UP000680304"/>
    </source>
</evidence>
<evidence type="ECO:0000256" key="5">
    <source>
        <dbReference type="SAM" id="MobiDB-lite"/>
    </source>
</evidence>
<evidence type="ECO:0000256" key="4">
    <source>
        <dbReference type="ARBA" id="ARBA00023136"/>
    </source>
</evidence>
<keyword evidence="2 6" id="KW-0812">Transmembrane</keyword>
<proteinExistence type="predicted"/>
<evidence type="ECO:0000256" key="1">
    <source>
        <dbReference type="ARBA" id="ARBA00004651"/>
    </source>
</evidence>
<evidence type="ECO:0000256" key="6">
    <source>
        <dbReference type="SAM" id="Phobius"/>
    </source>
</evidence>
<feature type="transmembrane region" description="Helical" evidence="6">
    <location>
        <begin position="93"/>
        <end position="117"/>
    </location>
</feature>
<keyword evidence="4 6" id="KW-0472">Membrane</keyword>
<dbReference type="PROSITE" id="PS50929">
    <property type="entry name" value="ABC_TM1F"/>
    <property type="match status" value="1"/>
</dbReference>
<evidence type="ECO:0000256" key="3">
    <source>
        <dbReference type="ARBA" id="ARBA00022989"/>
    </source>
</evidence>
<feature type="domain" description="ABC transmembrane type-1" evidence="7">
    <location>
        <begin position="61"/>
        <end position="239"/>
    </location>
</feature>
<reference evidence="8 9" key="1">
    <citation type="submission" date="2021-04" db="EMBL/GenBank/DDBJ databases">
        <title>Draft genome sequence of Paenibacillus cisolokensis, LC2-13A.</title>
        <authorList>
            <person name="Uke A."/>
            <person name="Chhe C."/>
            <person name="Baramee S."/>
            <person name="Kosugi A."/>
        </authorList>
    </citation>
    <scope>NUCLEOTIDE SEQUENCE [LARGE SCALE GENOMIC DNA]</scope>
    <source>
        <strain evidence="8 9">LC2-13A</strain>
    </source>
</reference>
<name>A0ABQ4NF39_9BACL</name>
<dbReference type="InterPro" id="IPR039421">
    <property type="entry name" value="Type_1_exporter"/>
</dbReference>
<dbReference type="EMBL" id="BOVJ01000218">
    <property type="protein sequence ID" value="GIQ66855.1"/>
    <property type="molecule type" value="Genomic_DNA"/>
</dbReference>
<evidence type="ECO:0000256" key="2">
    <source>
        <dbReference type="ARBA" id="ARBA00022692"/>
    </source>
</evidence>
<feature type="region of interest" description="Disordered" evidence="5">
    <location>
        <begin position="1"/>
        <end position="37"/>
    </location>
</feature>
<protein>
    <recommendedName>
        <fullName evidence="7">ABC transmembrane type-1 domain-containing protein</fullName>
    </recommendedName>
</protein>
<dbReference type="InterPro" id="IPR011527">
    <property type="entry name" value="ABC1_TM_dom"/>
</dbReference>
<sequence length="249" mass="27954">MSGRQAVKREDPNELSRSQTGKGGANKPGDEQERRRTRVKDWRGTLLRIWKYLSVHRAKLLLVLAMTVISSTLGLLGPYLIGAAIDRLMGERGGVTLTALLVLLLGSYAVQGIASWLQTYWMIDAAQRTVYAMRTDLFRHLHRLPMSFFAKRQHGELMSRLTNDIDNVSQTLNGSVIQIVSSVLAFSGMLGLMLWLSPILTVITLTIVPLMVLGMKWITSRTGRYFKEQQRNLGELNGLWKKRSPVSAS</sequence>
<accession>A0ABQ4NF39</accession>
<dbReference type="PANTHER" id="PTHR43394">
    <property type="entry name" value="ATP-DEPENDENT PERMEASE MDL1, MITOCHONDRIAL"/>
    <property type="match status" value="1"/>
</dbReference>
<evidence type="ECO:0000259" key="7">
    <source>
        <dbReference type="PROSITE" id="PS50929"/>
    </source>
</evidence>
<keyword evidence="9" id="KW-1185">Reference proteome</keyword>
<gene>
    <name evidence="8" type="ORF">PACILC2_54230</name>
</gene>
<dbReference type="PANTHER" id="PTHR43394:SF1">
    <property type="entry name" value="ATP-BINDING CASSETTE SUB-FAMILY B MEMBER 10, MITOCHONDRIAL"/>
    <property type="match status" value="1"/>
</dbReference>
<dbReference type="Proteomes" id="UP000680304">
    <property type="component" value="Unassembled WGS sequence"/>
</dbReference>
<organism evidence="8 9">
    <name type="scientific">Paenibacillus cisolokensis</name>
    <dbReference type="NCBI Taxonomy" id="1658519"/>
    <lineage>
        <taxon>Bacteria</taxon>
        <taxon>Bacillati</taxon>
        <taxon>Bacillota</taxon>
        <taxon>Bacilli</taxon>
        <taxon>Bacillales</taxon>
        <taxon>Paenibacillaceae</taxon>
        <taxon>Paenibacillus</taxon>
    </lineage>
</organism>
<dbReference type="CDD" id="cd18547">
    <property type="entry name" value="ABC_6TM_Tm288_like"/>
    <property type="match status" value="1"/>
</dbReference>
<feature type="compositionally biased region" description="Basic and acidic residues" evidence="5">
    <location>
        <begin position="28"/>
        <end position="37"/>
    </location>
</feature>
<feature type="transmembrane region" description="Helical" evidence="6">
    <location>
        <begin position="60"/>
        <end position="81"/>
    </location>
</feature>
<comment type="caution">
    <text evidence="8">The sequence shown here is derived from an EMBL/GenBank/DDBJ whole genome shotgun (WGS) entry which is preliminary data.</text>
</comment>
<feature type="transmembrane region" description="Helical" evidence="6">
    <location>
        <begin position="176"/>
        <end position="196"/>
    </location>
</feature>
<feature type="transmembrane region" description="Helical" evidence="6">
    <location>
        <begin position="202"/>
        <end position="219"/>
    </location>
</feature>
<evidence type="ECO:0000313" key="8">
    <source>
        <dbReference type="EMBL" id="GIQ66855.1"/>
    </source>
</evidence>
<dbReference type="Pfam" id="PF00664">
    <property type="entry name" value="ABC_membrane"/>
    <property type="match status" value="1"/>
</dbReference>
<dbReference type="SUPFAM" id="SSF90123">
    <property type="entry name" value="ABC transporter transmembrane region"/>
    <property type="match status" value="1"/>
</dbReference>
<keyword evidence="3 6" id="KW-1133">Transmembrane helix</keyword>
<dbReference type="InterPro" id="IPR036640">
    <property type="entry name" value="ABC1_TM_sf"/>
</dbReference>
<comment type="subcellular location">
    <subcellularLocation>
        <location evidence="1">Cell membrane</location>
        <topology evidence="1">Multi-pass membrane protein</topology>
    </subcellularLocation>
</comment>
<dbReference type="Gene3D" id="1.20.1560.10">
    <property type="entry name" value="ABC transporter type 1, transmembrane domain"/>
    <property type="match status" value="1"/>
</dbReference>